<dbReference type="PROSITE" id="PS51635">
    <property type="entry name" value="PNPLA"/>
    <property type="match status" value="1"/>
</dbReference>
<feature type="transmembrane region" description="Helical" evidence="3">
    <location>
        <begin position="885"/>
        <end position="906"/>
    </location>
</feature>
<dbReference type="Gene3D" id="3.40.1090.10">
    <property type="entry name" value="Cytosolic phospholipase A2 catalytic domain"/>
    <property type="match status" value="1"/>
</dbReference>
<evidence type="ECO:0000313" key="6">
    <source>
        <dbReference type="Proteomes" id="UP000319014"/>
    </source>
</evidence>
<evidence type="ECO:0000313" key="5">
    <source>
        <dbReference type="EMBL" id="SMO93965.1"/>
    </source>
</evidence>
<accession>A0A521FCS3</accession>
<keyword evidence="3" id="KW-1133">Transmembrane helix</keyword>
<dbReference type="AlphaFoldDB" id="A0A521FCS3"/>
<feature type="active site" description="Proton acceptor" evidence="2">
    <location>
        <position position="285"/>
    </location>
</feature>
<feature type="active site" description="Nucleophile" evidence="2">
    <location>
        <position position="95"/>
    </location>
</feature>
<dbReference type="OrthoDB" id="8728704at2"/>
<reference evidence="5 6" key="1">
    <citation type="submission" date="2017-05" db="EMBL/GenBank/DDBJ databases">
        <authorList>
            <person name="Varghese N."/>
            <person name="Submissions S."/>
        </authorList>
    </citation>
    <scope>NUCLEOTIDE SEQUENCE [LARGE SCALE GENOMIC DNA]</scope>
    <source>
        <strain evidence="5 6">DSM 100094</strain>
    </source>
</reference>
<dbReference type="Proteomes" id="UP000319014">
    <property type="component" value="Unassembled WGS sequence"/>
</dbReference>
<feature type="transmembrane region" description="Helical" evidence="3">
    <location>
        <begin position="943"/>
        <end position="961"/>
    </location>
</feature>
<dbReference type="NCBIfam" id="TIGR03607">
    <property type="entry name" value="patatin-like protein"/>
    <property type="match status" value="1"/>
</dbReference>
<dbReference type="SUPFAM" id="SSF52151">
    <property type="entry name" value="FabD/lysophospholipase-like"/>
    <property type="match status" value="1"/>
</dbReference>
<gene>
    <name evidence="5" type="ORF">SAMN06265221_12054</name>
</gene>
<keyword evidence="2" id="KW-0442">Lipid degradation</keyword>
<evidence type="ECO:0000256" key="3">
    <source>
        <dbReference type="SAM" id="Phobius"/>
    </source>
</evidence>
<keyword evidence="1 2" id="KW-0443">Lipid metabolism</keyword>
<dbReference type="InterPro" id="IPR002641">
    <property type="entry name" value="PNPLA_dom"/>
</dbReference>
<feature type="transmembrane region" description="Helical" evidence="3">
    <location>
        <begin position="858"/>
        <end position="879"/>
    </location>
</feature>
<keyword evidence="3" id="KW-0812">Transmembrane</keyword>
<dbReference type="RefSeq" id="WP_142664450.1">
    <property type="nucleotide sequence ID" value="NZ_FXTK01000020.1"/>
</dbReference>
<evidence type="ECO:0000256" key="2">
    <source>
        <dbReference type="PROSITE-ProRule" id="PRU01161"/>
    </source>
</evidence>
<dbReference type="GO" id="GO:0016787">
    <property type="term" value="F:hydrolase activity"/>
    <property type="evidence" value="ECO:0007669"/>
    <property type="project" value="UniProtKB-UniRule"/>
</dbReference>
<feature type="domain" description="PNPLA" evidence="4">
    <location>
        <begin position="24"/>
        <end position="298"/>
    </location>
</feature>
<feature type="short sequence motif" description="DGA/G" evidence="2">
    <location>
        <begin position="285"/>
        <end position="287"/>
    </location>
</feature>
<sequence>MNASPTADPHAESLSITHEVRFAIVLYGGTSLAIYMHGVSQELLRMVRGSAEIPLDDLDPVERIYRELSVTMPMPNTPEPRGRCRFVIDIISGTSAGGINGVALAKALVCGNRDLSALCKAWTDQAAIGNLLNDSRSRARGKTSSLLDGEKMFNVLLDTLKQMSDERTSQPLVGNMLDLCVTATDLAGRRLPIQLSGGAVYEPVHKSVFRFSYEQPDPDAGDTDDGLDDFAPEMDPMLAFAARCTSSFPVAFAPMRYTDMPQNLQNEKFRRFFPDADFAMRSYADGGYLDNRPFSHAIDLIPIRASHLPGQRKLLFIDPFPENPTATENDRAGPLQPIDFLTNAKLAATTLPRQETIREDIRSIIQINRRLERLYNLQKRFKDDGRILPKHRPPRNDNLERLDLLELIESDELAYGRGYPYYHHLRIYDATDKFANYVAHLAGYDPQSDEFSFMRLFIREWRDAKFKTYKTDGRFPVGAESEFVFLNRYDIGYRHRRLVHLRAQIDQRLAETRTNRPGLVRLRKTVETELRRLRHLSQPPERQDKGADQTLLKDVLSKHFENIMSIPGLNQRQDAVNKLYLGHGLPMNAQIAIDRVLDGIGKEFCALLDASSTVLRNALDNAGQGADDLNDVYHEFHWHDVDTFPFLEGTPAEEHAEVQIFRISPADSSLNKDPKKLMGINLHAFGGFLSREWREHDILWGRLDGADQIINALLPGADRQAERAEYIERLHTAILRQEFGAAAGGTRQLALLKAKLQDPNFDEQARAQLAAAALGAANPRPMDQRRFVEYYRDVRPVNPLRSDLTAWARRAFGILSRMTHDLVNDGSGSPGWLAKVGMISFALVQADKPRASGDRIAVFLYLMLIMTVVGGVICILSRLNLTAIPMWPGVILFVVGGTPLLAVTIARRFLNRAVANTLEKMQLSAPGIAPVSTASRLQRYGRAIAVGAVLALAGLGALTSYKAVTAVIIGPAQAQADDPPDAAVAAR</sequence>
<dbReference type="GO" id="GO:0016042">
    <property type="term" value="P:lipid catabolic process"/>
    <property type="evidence" value="ECO:0007669"/>
    <property type="project" value="UniProtKB-UniRule"/>
</dbReference>
<evidence type="ECO:0000256" key="1">
    <source>
        <dbReference type="ARBA" id="ARBA00023098"/>
    </source>
</evidence>
<dbReference type="InterPro" id="IPR019894">
    <property type="entry name" value="Patatin-related_protein"/>
</dbReference>
<dbReference type="EMBL" id="FXTK01000020">
    <property type="protein sequence ID" value="SMO93965.1"/>
    <property type="molecule type" value="Genomic_DNA"/>
</dbReference>
<dbReference type="Pfam" id="PF11856">
    <property type="entry name" value="DUF3376"/>
    <property type="match status" value="2"/>
</dbReference>
<keyword evidence="2" id="KW-0378">Hydrolase</keyword>
<dbReference type="Pfam" id="PF01734">
    <property type="entry name" value="Patatin"/>
    <property type="match status" value="1"/>
</dbReference>
<organism evidence="5 6">
    <name type="scientific">Paracoccus laeviglucosivorans</name>
    <dbReference type="NCBI Taxonomy" id="1197861"/>
    <lineage>
        <taxon>Bacteria</taxon>
        <taxon>Pseudomonadati</taxon>
        <taxon>Pseudomonadota</taxon>
        <taxon>Alphaproteobacteria</taxon>
        <taxon>Rhodobacterales</taxon>
        <taxon>Paracoccaceae</taxon>
        <taxon>Paracoccus</taxon>
    </lineage>
</organism>
<dbReference type="InterPro" id="IPR016035">
    <property type="entry name" value="Acyl_Trfase/lysoPLipase"/>
</dbReference>
<proteinExistence type="predicted"/>
<dbReference type="InterPro" id="IPR024282">
    <property type="entry name" value="DUF3376"/>
</dbReference>
<comment type="caution">
    <text evidence="2">Lacks conserved residue(s) required for the propagation of feature annotation.</text>
</comment>
<keyword evidence="3" id="KW-0472">Membrane</keyword>
<protein>
    <submittedName>
        <fullName evidence="5">Patatin-related protein</fullName>
    </submittedName>
</protein>
<keyword evidence="6" id="KW-1185">Reference proteome</keyword>
<evidence type="ECO:0000259" key="4">
    <source>
        <dbReference type="PROSITE" id="PS51635"/>
    </source>
</evidence>
<feature type="short sequence motif" description="GXSXG" evidence="2">
    <location>
        <begin position="93"/>
        <end position="97"/>
    </location>
</feature>
<name>A0A521FCS3_9RHOB</name>